<dbReference type="PANTHER" id="PTHR40446">
    <property type="entry name" value="N-ACETYLGLUCOSAMINE-1-PHOSPHODIESTER ALPHA-N-ACETYLGLUCOSAMINIDASE"/>
    <property type="match status" value="1"/>
</dbReference>
<keyword evidence="1" id="KW-0732">Signal</keyword>
<dbReference type="PANTHER" id="PTHR40446:SF2">
    <property type="entry name" value="N-ACETYLGLUCOSAMINE-1-PHOSPHODIESTER ALPHA-N-ACETYLGLUCOSAMINIDASE"/>
    <property type="match status" value="1"/>
</dbReference>
<feature type="chain" id="PRO_5037218687" description="Phosphodiester glycosidase domain-containing protein" evidence="1">
    <location>
        <begin position="24"/>
        <end position="260"/>
    </location>
</feature>
<dbReference type="Proteomes" id="UP000608345">
    <property type="component" value="Unassembled WGS sequence"/>
</dbReference>
<evidence type="ECO:0000313" key="4">
    <source>
        <dbReference type="Proteomes" id="UP000608345"/>
    </source>
</evidence>
<proteinExistence type="predicted"/>
<organism evidence="3 4">
    <name type="scientific">Advenella faeciporci</name>
    <dbReference type="NCBI Taxonomy" id="797535"/>
    <lineage>
        <taxon>Bacteria</taxon>
        <taxon>Pseudomonadati</taxon>
        <taxon>Pseudomonadota</taxon>
        <taxon>Betaproteobacteria</taxon>
        <taxon>Burkholderiales</taxon>
        <taxon>Alcaligenaceae</taxon>
    </lineage>
</organism>
<reference evidence="3" key="1">
    <citation type="journal article" date="2014" name="Int. J. Syst. Evol. Microbiol.">
        <title>Complete genome sequence of Corynebacterium casei LMG S-19264T (=DSM 44701T), isolated from a smear-ripened cheese.</title>
        <authorList>
            <consortium name="US DOE Joint Genome Institute (JGI-PGF)"/>
            <person name="Walter F."/>
            <person name="Albersmeier A."/>
            <person name="Kalinowski J."/>
            <person name="Ruckert C."/>
        </authorList>
    </citation>
    <scope>NUCLEOTIDE SEQUENCE</scope>
    <source>
        <strain evidence="3">KCTC 23732</strain>
    </source>
</reference>
<evidence type="ECO:0000256" key="1">
    <source>
        <dbReference type="SAM" id="SignalP"/>
    </source>
</evidence>
<sequence length="260" mass="29139">MLHLFLLRLLPVLGLLLSTQVHAKEQVSPCIQYEKADQNRVHIAKIDLHCPGIQIIGTPIKQANQTTSNFAFPNKTTVAINGAFFDANNKPQGLNVSNGIRWPGSYDTTHHSFLACTLENRCFIEAPNRKTAHNPAWHTVISGWQTLKNGRYICPHGSQKICHSNARGQHPRTALGLSNNNRYLYLVVVEGRKTDFQGYTLNQLARLFKKMNVNNALNLDGGGSSTMIINRTRVNELPSRQFFLERNVANHLGIIDTTPH</sequence>
<protein>
    <recommendedName>
        <fullName evidence="2">Phosphodiester glycosidase domain-containing protein</fullName>
    </recommendedName>
</protein>
<comment type="caution">
    <text evidence="3">The sequence shown here is derived from an EMBL/GenBank/DDBJ whole genome shotgun (WGS) entry which is preliminary data.</text>
</comment>
<dbReference type="Pfam" id="PF09992">
    <property type="entry name" value="NAGPA"/>
    <property type="match status" value="1"/>
</dbReference>
<dbReference type="AlphaFoldDB" id="A0A918MX26"/>
<evidence type="ECO:0000313" key="3">
    <source>
        <dbReference type="EMBL" id="GGW81202.1"/>
    </source>
</evidence>
<evidence type="ECO:0000259" key="2">
    <source>
        <dbReference type="Pfam" id="PF09992"/>
    </source>
</evidence>
<feature type="domain" description="Phosphodiester glycosidase" evidence="2">
    <location>
        <begin position="75"/>
        <end position="254"/>
    </location>
</feature>
<accession>A0A918MX26</accession>
<reference evidence="3" key="2">
    <citation type="submission" date="2020-09" db="EMBL/GenBank/DDBJ databases">
        <authorList>
            <person name="Sun Q."/>
            <person name="Kim S."/>
        </authorList>
    </citation>
    <scope>NUCLEOTIDE SEQUENCE</scope>
    <source>
        <strain evidence="3">KCTC 23732</strain>
    </source>
</reference>
<feature type="signal peptide" evidence="1">
    <location>
        <begin position="1"/>
        <end position="23"/>
    </location>
</feature>
<dbReference type="InterPro" id="IPR018711">
    <property type="entry name" value="NAGPA"/>
</dbReference>
<dbReference type="EMBL" id="BMYS01000004">
    <property type="protein sequence ID" value="GGW81202.1"/>
    <property type="molecule type" value="Genomic_DNA"/>
</dbReference>
<name>A0A918MX26_9BURK</name>
<gene>
    <name evidence="3" type="ORF">GCM10011450_08800</name>
</gene>
<keyword evidence="4" id="KW-1185">Reference proteome</keyword>